<sequence length="221" mass="23730">MEDWFGIVEAARVAGWIVYPLTLLALVALFIILDRLVVFFRFAKVPGIASYGGDVSALLATLPPQHALRRLMAPLVGEFTKPVWWIEERASAVALDVQRDMSRGLWVLETIVTAAPLVGLLGTIVGMMHAFRLIGGSGLVNPTGVTGGVAQALIATALGLVIALVALFAFNYFSRRIDRLVEELETFTSTWLADIRLTREQALIGAGAASTADDARAIGVV</sequence>
<dbReference type="InterPro" id="IPR050790">
    <property type="entry name" value="ExbB/TolQ_transport"/>
</dbReference>
<feature type="transmembrane region" description="Helical" evidence="9">
    <location>
        <begin position="13"/>
        <end position="33"/>
    </location>
</feature>
<gene>
    <name evidence="11" type="ORF">BX592_12031</name>
</gene>
<feature type="transmembrane region" description="Helical" evidence="9">
    <location>
        <begin position="148"/>
        <end position="170"/>
    </location>
</feature>
<dbReference type="EMBL" id="SORE01000020">
    <property type="protein sequence ID" value="TDY42669.1"/>
    <property type="molecule type" value="Genomic_DNA"/>
</dbReference>
<evidence type="ECO:0000256" key="7">
    <source>
        <dbReference type="ARBA" id="ARBA00023136"/>
    </source>
</evidence>
<dbReference type="AlphaFoldDB" id="A0A4R8LK32"/>
<feature type="transmembrane region" description="Helical" evidence="9">
    <location>
        <begin position="105"/>
        <end position="128"/>
    </location>
</feature>
<keyword evidence="5 8" id="KW-0653">Protein transport</keyword>
<dbReference type="InterPro" id="IPR002898">
    <property type="entry name" value="MotA_ExbB_proton_chnl"/>
</dbReference>
<evidence type="ECO:0000256" key="6">
    <source>
        <dbReference type="ARBA" id="ARBA00022989"/>
    </source>
</evidence>
<dbReference type="RefSeq" id="WP_134195073.1">
    <property type="nucleotide sequence ID" value="NZ_JBHLUW010000055.1"/>
</dbReference>
<proteinExistence type="inferred from homology"/>
<evidence type="ECO:0000256" key="9">
    <source>
        <dbReference type="SAM" id="Phobius"/>
    </source>
</evidence>
<evidence type="ECO:0000256" key="8">
    <source>
        <dbReference type="RuleBase" id="RU004057"/>
    </source>
</evidence>
<evidence type="ECO:0000259" key="10">
    <source>
        <dbReference type="Pfam" id="PF01618"/>
    </source>
</evidence>
<protein>
    <submittedName>
        <fullName evidence="11">Outer membrane transport energization protein ExbB</fullName>
    </submittedName>
</protein>
<evidence type="ECO:0000256" key="1">
    <source>
        <dbReference type="ARBA" id="ARBA00004651"/>
    </source>
</evidence>
<reference evidence="11 12" key="1">
    <citation type="submission" date="2019-03" db="EMBL/GenBank/DDBJ databases">
        <title>Genomic Encyclopedia of Type Strains, Phase III (KMG-III): the genomes of soil and plant-associated and newly described type strains.</title>
        <authorList>
            <person name="Whitman W."/>
        </authorList>
    </citation>
    <scope>NUCLEOTIDE SEQUENCE [LARGE SCALE GENOMIC DNA]</scope>
    <source>
        <strain evidence="11 12">LMG 29544</strain>
    </source>
</reference>
<evidence type="ECO:0000313" key="12">
    <source>
        <dbReference type="Proteomes" id="UP000295509"/>
    </source>
</evidence>
<accession>A0A4R8LK32</accession>
<comment type="subcellular location">
    <subcellularLocation>
        <location evidence="1">Cell membrane</location>
        <topology evidence="1">Multi-pass membrane protein</topology>
    </subcellularLocation>
    <subcellularLocation>
        <location evidence="8">Membrane</location>
        <topology evidence="8">Multi-pass membrane protein</topology>
    </subcellularLocation>
</comment>
<keyword evidence="4 9" id="KW-0812">Transmembrane</keyword>
<name>A0A4R8LK32_9BURK</name>
<evidence type="ECO:0000256" key="5">
    <source>
        <dbReference type="ARBA" id="ARBA00022927"/>
    </source>
</evidence>
<comment type="similarity">
    <text evidence="8">Belongs to the exbB/tolQ family.</text>
</comment>
<organism evidence="11 12">
    <name type="scientific">Paraburkholderia rhizosphaerae</name>
    <dbReference type="NCBI Taxonomy" id="480658"/>
    <lineage>
        <taxon>Bacteria</taxon>
        <taxon>Pseudomonadati</taxon>
        <taxon>Pseudomonadota</taxon>
        <taxon>Betaproteobacteria</taxon>
        <taxon>Burkholderiales</taxon>
        <taxon>Burkholderiaceae</taxon>
        <taxon>Paraburkholderia</taxon>
    </lineage>
</organism>
<dbReference type="OrthoDB" id="4045at2"/>
<dbReference type="GO" id="GO:0017038">
    <property type="term" value="P:protein import"/>
    <property type="evidence" value="ECO:0007669"/>
    <property type="project" value="TreeGrafter"/>
</dbReference>
<keyword evidence="3" id="KW-1003">Cell membrane</keyword>
<evidence type="ECO:0000256" key="2">
    <source>
        <dbReference type="ARBA" id="ARBA00022448"/>
    </source>
</evidence>
<evidence type="ECO:0000313" key="11">
    <source>
        <dbReference type="EMBL" id="TDY42669.1"/>
    </source>
</evidence>
<keyword evidence="12" id="KW-1185">Reference proteome</keyword>
<keyword evidence="2 8" id="KW-0813">Transport</keyword>
<feature type="domain" description="MotA/TolQ/ExbB proton channel" evidence="10">
    <location>
        <begin position="94"/>
        <end position="185"/>
    </location>
</feature>
<evidence type="ECO:0000256" key="3">
    <source>
        <dbReference type="ARBA" id="ARBA00022475"/>
    </source>
</evidence>
<dbReference type="PANTHER" id="PTHR30625:SF15">
    <property type="entry name" value="BIOPOLYMER TRANSPORT PROTEIN EXBB"/>
    <property type="match status" value="1"/>
</dbReference>
<keyword evidence="7 9" id="KW-0472">Membrane</keyword>
<dbReference type="Pfam" id="PF01618">
    <property type="entry name" value="MotA_ExbB"/>
    <property type="match status" value="1"/>
</dbReference>
<comment type="caution">
    <text evidence="11">The sequence shown here is derived from an EMBL/GenBank/DDBJ whole genome shotgun (WGS) entry which is preliminary data.</text>
</comment>
<dbReference type="PANTHER" id="PTHR30625">
    <property type="entry name" value="PROTEIN TOLQ"/>
    <property type="match status" value="1"/>
</dbReference>
<dbReference type="Proteomes" id="UP000295509">
    <property type="component" value="Unassembled WGS sequence"/>
</dbReference>
<keyword evidence="6 9" id="KW-1133">Transmembrane helix</keyword>
<dbReference type="GO" id="GO:0005886">
    <property type="term" value="C:plasma membrane"/>
    <property type="evidence" value="ECO:0007669"/>
    <property type="project" value="UniProtKB-SubCell"/>
</dbReference>
<evidence type="ECO:0000256" key="4">
    <source>
        <dbReference type="ARBA" id="ARBA00022692"/>
    </source>
</evidence>